<evidence type="ECO:0000313" key="4">
    <source>
        <dbReference type="EMBL" id="MBB5747155.1"/>
    </source>
</evidence>
<dbReference type="InterPro" id="IPR052173">
    <property type="entry name" value="Beta-lactam_resp_regulator"/>
</dbReference>
<feature type="transmembrane region" description="Helical" evidence="2">
    <location>
        <begin position="312"/>
        <end position="333"/>
    </location>
</feature>
<evidence type="ECO:0000256" key="2">
    <source>
        <dbReference type="SAM" id="Phobius"/>
    </source>
</evidence>
<accession>A0A7W9CK38</accession>
<dbReference type="AlphaFoldDB" id="A0A7W9CK38"/>
<evidence type="ECO:0000259" key="3">
    <source>
        <dbReference type="Pfam" id="PF05569"/>
    </source>
</evidence>
<dbReference type="CDD" id="cd07341">
    <property type="entry name" value="M56_BlaR1_MecR1_like"/>
    <property type="match status" value="1"/>
</dbReference>
<feature type="transmembrane region" description="Helical" evidence="2">
    <location>
        <begin position="100"/>
        <end position="124"/>
    </location>
</feature>
<dbReference type="Pfam" id="PF05569">
    <property type="entry name" value="Peptidase_M56"/>
    <property type="match status" value="1"/>
</dbReference>
<sequence>MSPVELVALSLGASIAVSTLAGLAAAGLERLCADPALRERVWAVALYLPLLPPVVVGGVLLTPAPVRVLPVATVPTEVIVSAPDSLSVVDPVVVVLSPDWGLIAGFALVLAVVLSGVRLASLGWRGARLQRLIKRAVAAPAQTVAAVAGAAGEIDVPVPVVRISIQSPDALLTGVVRPLLILPEVLSGAPDSPAACAVIRHELAHLKRGDHRAVWLEEGLLALLAFNPVLPVIRSRRAAAREEACDAVALTGADAPARRAYAQSLIDALRARTIPMLAVPALTFTGSPRSQAMRRLKSIMTPPARAGRGMRIVAVSIGVALVGLAGAASIAVAGQRPNRVVEADRADVASSIPDHAYFTAAMDPIYKVAWPEACGFGSSEGEVFVQIGEGCSAEGGPHALIQTLEGVNPKTDPAGAFAAVQSACTAGRPVRIAFSRAGVEGVKTATCANLPAVPATPVRFTVDIGYDPAISIAPGDRLEIALDRDLGTEGTASTGMEFDLAPGALPNQAFADLMPPLLPPDRSVPMFTMSARIIDRNGVIKAVSDRDLGRSHAPYLVRADAIRTKLQLVSMADPGTAAEDAAQTAREAARTAAAAARAALGPDQRARDDAARTGVGFKALCSEKDAFAVGYCNGVMFGAALRNVGGAICLPEGIDYGVMAGRAQTLLATETVYPGEEAVEIATRVIAKAYPCGSAQASVLPTRFFINGSPMPAGLPHWGLAASRVEIQDAREGRAAIMNFIVPQEGSAPVFLNGVALPAGVGLNAVRTDRIVNRETASDGSTRVRIAPRDRSTDGSRSAVPS</sequence>
<gene>
    <name evidence="4" type="ORF">GGR13_002776</name>
</gene>
<feature type="region of interest" description="Disordered" evidence="1">
    <location>
        <begin position="776"/>
        <end position="802"/>
    </location>
</feature>
<dbReference type="RefSeq" id="WP_183214162.1">
    <property type="nucleotide sequence ID" value="NZ_JACHOR010000005.1"/>
</dbReference>
<evidence type="ECO:0000256" key="1">
    <source>
        <dbReference type="SAM" id="MobiDB-lite"/>
    </source>
</evidence>
<keyword evidence="2" id="KW-0472">Membrane</keyword>
<protein>
    <submittedName>
        <fullName evidence="4">Beta-lactamase regulating signal transducer with metallopeptidase domain</fullName>
    </submittedName>
</protein>
<reference evidence="4 5" key="1">
    <citation type="submission" date="2020-08" db="EMBL/GenBank/DDBJ databases">
        <title>Genomic Encyclopedia of Type Strains, Phase IV (KMG-IV): sequencing the most valuable type-strain genomes for metagenomic binning, comparative biology and taxonomic classification.</title>
        <authorList>
            <person name="Goeker M."/>
        </authorList>
    </citation>
    <scope>NUCLEOTIDE SEQUENCE [LARGE SCALE GENOMIC DNA]</scope>
    <source>
        <strain evidence="4 5">DSM 4737</strain>
    </source>
</reference>
<name>A0A7W9CK38_9CAUL</name>
<feature type="transmembrane region" description="Helical" evidence="2">
    <location>
        <begin position="6"/>
        <end position="28"/>
    </location>
</feature>
<dbReference type="InterPro" id="IPR008756">
    <property type="entry name" value="Peptidase_M56"/>
</dbReference>
<dbReference type="EMBL" id="JACHOR010000005">
    <property type="protein sequence ID" value="MBB5747155.1"/>
    <property type="molecule type" value="Genomic_DNA"/>
</dbReference>
<keyword evidence="2" id="KW-0812">Transmembrane</keyword>
<dbReference type="PANTHER" id="PTHR34978">
    <property type="entry name" value="POSSIBLE SENSOR-TRANSDUCER PROTEIN BLAR"/>
    <property type="match status" value="1"/>
</dbReference>
<comment type="caution">
    <text evidence="4">The sequence shown here is derived from an EMBL/GenBank/DDBJ whole genome shotgun (WGS) entry which is preliminary data.</text>
</comment>
<proteinExistence type="predicted"/>
<evidence type="ECO:0000313" key="5">
    <source>
        <dbReference type="Proteomes" id="UP000545037"/>
    </source>
</evidence>
<feature type="domain" description="Peptidase M56" evidence="3">
    <location>
        <begin position="116"/>
        <end position="276"/>
    </location>
</feature>
<feature type="transmembrane region" description="Helical" evidence="2">
    <location>
        <begin position="40"/>
        <end position="61"/>
    </location>
</feature>
<dbReference type="PANTHER" id="PTHR34978:SF3">
    <property type="entry name" value="SLR0241 PROTEIN"/>
    <property type="match status" value="1"/>
</dbReference>
<organism evidence="4 5">
    <name type="scientific">Brevundimonas variabilis</name>
    <dbReference type="NCBI Taxonomy" id="74312"/>
    <lineage>
        <taxon>Bacteria</taxon>
        <taxon>Pseudomonadati</taxon>
        <taxon>Pseudomonadota</taxon>
        <taxon>Alphaproteobacteria</taxon>
        <taxon>Caulobacterales</taxon>
        <taxon>Caulobacteraceae</taxon>
        <taxon>Brevundimonas</taxon>
    </lineage>
</organism>
<keyword evidence="2" id="KW-1133">Transmembrane helix</keyword>
<keyword evidence="5" id="KW-1185">Reference proteome</keyword>
<dbReference type="Proteomes" id="UP000545037">
    <property type="component" value="Unassembled WGS sequence"/>
</dbReference>